<keyword evidence="3" id="KW-1185">Reference proteome</keyword>
<evidence type="ECO:0000313" key="3">
    <source>
        <dbReference type="Proteomes" id="UP000321523"/>
    </source>
</evidence>
<organism evidence="2 3">
    <name type="scientific">Skermanella aerolata</name>
    <dbReference type="NCBI Taxonomy" id="393310"/>
    <lineage>
        <taxon>Bacteria</taxon>
        <taxon>Pseudomonadati</taxon>
        <taxon>Pseudomonadota</taxon>
        <taxon>Alphaproteobacteria</taxon>
        <taxon>Rhodospirillales</taxon>
        <taxon>Azospirillaceae</taxon>
        <taxon>Skermanella</taxon>
    </lineage>
</organism>
<feature type="region of interest" description="Disordered" evidence="1">
    <location>
        <begin position="113"/>
        <end position="142"/>
    </location>
</feature>
<evidence type="ECO:0000313" key="2">
    <source>
        <dbReference type="EMBL" id="GEO36683.1"/>
    </source>
</evidence>
<evidence type="ECO:0008006" key="4">
    <source>
        <dbReference type="Google" id="ProtNLM"/>
    </source>
</evidence>
<name>A0A512DJM9_9PROT</name>
<dbReference type="Proteomes" id="UP000321523">
    <property type="component" value="Unassembled WGS sequence"/>
</dbReference>
<reference evidence="2 3" key="1">
    <citation type="submission" date="2019-07" db="EMBL/GenBank/DDBJ databases">
        <title>Whole genome shotgun sequence of Skermanella aerolata NBRC 106429.</title>
        <authorList>
            <person name="Hosoyama A."/>
            <person name="Uohara A."/>
            <person name="Ohji S."/>
            <person name="Ichikawa N."/>
        </authorList>
    </citation>
    <scope>NUCLEOTIDE SEQUENCE [LARGE SCALE GENOMIC DNA]</scope>
    <source>
        <strain evidence="2 3">NBRC 106429</strain>
    </source>
</reference>
<dbReference type="AlphaFoldDB" id="A0A512DJM9"/>
<proteinExistence type="predicted"/>
<protein>
    <recommendedName>
        <fullName evidence="4">LemA family protein</fullName>
    </recommendedName>
</protein>
<feature type="compositionally biased region" description="Gly residues" evidence="1">
    <location>
        <begin position="129"/>
        <end position="142"/>
    </location>
</feature>
<accession>A0A512DJM9</accession>
<dbReference type="EMBL" id="BJYZ01000003">
    <property type="protein sequence ID" value="GEO36683.1"/>
    <property type="molecule type" value="Genomic_DNA"/>
</dbReference>
<sequence length="142" mass="15196">MDAAIVISSIIFMYVVSVYNRMQKHWQSVLEALASADTETRPATGTAAGPEQDLLRRERCYAKIAAYNTYRAQFPQIVLSRLAGFRAVEFPAAGRAAPPQPGAEIIQLEIAGPRKLRDPAADPRRPLAGGRGSGGGSDDAVG</sequence>
<comment type="caution">
    <text evidence="2">The sequence shown here is derived from an EMBL/GenBank/DDBJ whole genome shotgun (WGS) entry which is preliminary data.</text>
</comment>
<feature type="compositionally biased region" description="Basic and acidic residues" evidence="1">
    <location>
        <begin position="115"/>
        <end position="125"/>
    </location>
</feature>
<evidence type="ECO:0000256" key="1">
    <source>
        <dbReference type="SAM" id="MobiDB-lite"/>
    </source>
</evidence>
<gene>
    <name evidence="2" type="ORF">SAE02_08310</name>
</gene>